<comment type="caution">
    <text evidence="3">The sequence shown here is derived from an EMBL/GenBank/DDBJ whole genome shotgun (WGS) entry which is preliminary data.</text>
</comment>
<dbReference type="AlphaFoldDB" id="A0A6I2M936"/>
<dbReference type="PANTHER" id="PTHR12598">
    <property type="entry name" value="COPPER HOMEOSTASIS PROTEIN CUTC"/>
    <property type="match status" value="1"/>
</dbReference>
<dbReference type="Pfam" id="PF03932">
    <property type="entry name" value="CutC"/>
    <property type="match status" value="1"/>
</dbReference>
<dbReference type="PANTHER" id="PTHR12598:SF0">
    <property type="entry name" value="COPPER HOMEOSTASIS PROTEIN CUTC HOMOLOG"/>
    <property type="match status" value="1"/>
</dbReference>
<organism evidence="3 4">
    <name type="scientific">Metabacillus idriensis</name>
    <dbReference type="NCBI Taxonomy" id="324768"/>
    <lineage>
        <taxon>Bacteria</taxon>
        <taxon>Bacillati</taxon>
        <taxon>Bacillota</taxon>
        <taxon>Bacilli</taxon>
        <taxon>Bacillales</taxon>
        <taxon>Bacillaceae</taxon>
        <taxon>Metabacillus</taxon>
    </lineage>
</organism>
<reference evidence="3 4" key="1">
    <citation type="submission" date="2019-11" db="EMBL/GenBank/DDBJ databases">
        <title>Bacillus idriensis genome.</title>
        <authorList>
            <person name="Konopka E.N."/>
            <person name="Newman J.D."/>
        </authorList>
    </citation>
    <scope>NUCLEOTIDE SEQUENCE [LARGE SCALE GENOMIC DNA]</scope>
    <source>
        <strain evidence="3 4">DSM 19097</strain>
    </source>
</reference>
<evidence type="ECO:0000256" key="2">
    <source>
        <dbReference type="HAMAP-Rule" id="MF_00795"/>
    </source>
</evidence>
<dbReference type="SUPFAM" id="SSF110395">
    <property type="entry name" value="CutC-like"/>
    <property type="match status" value="1"/>
</dbReference>
<evidence type="ECO:0000256" key="1">
    <source>
        <dbReference type="ARBA" id="ARBA00007768"/>
    </source>
</evidence>
<dbReference type="RefSeq" id="WP_154317974.1">
    <property type="nucleotide sequence ID" value="NZ_CAJGAA010000001.1"/>
</dbReference>
<dbReference type="HAMAP" id="MF_00795">
    <property type="entry name" value="CutC"/>
    <property type="match status" value="1"/>
</dbReference>
<dbReference type="InterPro" id="IPR005627">
    <property type="entry name" value="CutC-like"/>
</dbReference>
<comment type="caution">
    <text evidence="2">Once thought to be involved in copper homeostasis, experiments in E.coli have shown this is not the case.</text>
</comment>
<sequence>MIIEAISDSLEDAKIAQSAGADRIELVTGLMEGGLTPSYGLIRSVCSGLTIPVNVMIRPHSRSFCYSDEDLNIMLEDIEICRKLGAAGVVFGVLTNEKKIDEEKLTKLIQASKGLDITFHRAFDEANHLATALGVLQKYPEITRVLTSGSKDKATEAIEELSQLADLSAGTGLSIMAGSGLTPQNLPAFLEKVNVREVHFGSGIRFESSYMNPIDPNKLKAIKKIVS</sequence>
<gene>
    <name evidence="2" type="primary">cutC</name>
    <name evidence="3" type="ORF">GJU41_03070</name>
</gene>
<accession>A0A6I2M936</accession>
<protein>
    <recommendedName>
        <fullName evidence="2">PF03932 family protein CutC</fullName>
    </recommendedName>
</protein>
<proteinExistence type="inferred from homology"/>
<evidence type="ECO:0000313" key="4">
    <source>
        <dbReference type="Proteomes" id="UP000441585"/>
    </source>
</evidence>
<dbReference type="GO" id="GO:0005737">
    <property type="term" value="C:cytoplasm"/>
    <property type="evidence" value="ECO:0007669"/>
    <property type="project" value="UniProtKB-SubCell"/>
</dbReference>
<dbReference type="GO" id="GO:0005507">
    <property type="term" value="F:copper ion binding"/>
    <property type="evidence" value="ECO:0007669"/>
    <property type="project" value="TreeGrafter"/>
</dbReference>
<dbReference type="InterPro" id="IPR036822">
    <property type="entry name" value="CutC-like_dom_sf"/>
</dbReference>
<dbReference type="Gene3D" id="3.20.20.380">
    <property type="entry name" value="Copper homeostasis (CutC) domain"/>
    <property type="match status" value="1"/>
</dbReference>
<comment type="similarity">
    <text evidence="1 2">Belongs to the CutC family.</text>
</comment>
<name>A0A6I2M936_9BACI</name>
<dbReference type="Proteomes" id="UP000441585">
    <property type="component" value="Unassembled WGS sequence"/>
</dbReference>
<dbReference type="EMBL" id="WKKF01000001">
    <property type="protein sequence ID" value="MRX52941.1"/>
    <property type="molecule type" value="Genomic_DNA"/>
</dbReference>
<keyword evidence="2" id="KW-0963">Cytoplasm</keyword>
<keyword evidence="4" id="KW-1185">Reference proteome</keyword>
<evidence type="ECO:0000313" key="3">
    <source>
        <dbReference type="EMBL" id="MRX52941.1"/>
    </source>
</evidence>
<comment type="subcellular location">
    <subcellularLocation>
        <location evidence="2">Cytoplasm</location>
    </subcellularLocation>
</comment>